<organism evidence="2 3">
    <name type="scientific">Plasmodiophora brassicae</name>
    <name type="common">Clubroot disease agent</name>
    <dbReference type="NCBI Taxonomy" id="37360"/>
    <lineage>
        <taxon>Eukaryota</taxon>
        <taxon>Sar</taxon>
        <taxon>Rhizaria</taxon>
        <taxon>Endomyxa</taxon>
        <taxon>Phytomyxea</taxon>
        <taxon>Plasmodiophorida</taxon>
        <taxon>Plasmodiophoridae</taxon>
        <taxon>Plasmodiophora</taxon>
    </lineage>
</organism>
<reference evidence="2 3" key="1">
    <citation type="submission" date="2018-03" db="EMBL/GenBank/DDBJ databases">
        <authorList>
            <person name="Fogelqvist J."/>
        </authorList>
    </citation>
    <scope>NUCLEOTIDE SEQUENCE [LARGE SCALE GENOMIC DNA]</scope>
</reference>
<dbReference type="AlphaFoldDB" id="A0A3P3YBX8"/>
<name>A0A3P3YBX8_PLABS</name>
<evidence type="ECO:0000313" key="3">
    <source>
        <dbReference type="Proteomes" id="UP000290189"/>
    </source>
</evidence>
<proteinExistence type="predicted"/>
<accession>A0A3P3YBX8</accession>
<protein>
    <submittedName>
        <fullName evidence="2">Uncharacterized protein</fullName>
    </submittedName>
</protein>
<evidence type="ECO:0000313" key="2">
    <source>
        <dbReference type="EMBL" id="SPQ97657.1"/>
    </source>
</evidence>
<evidence type="ECO:0000256" key="1">
    <source>
        <dbReference type="SAM" id="Coils"/>
    </source>
</evidence>
<dbReference type="EMBL" id="OVEO01000008">
    <property type="protein sequence ID" value="SPQ97657.1"/>
    <property type="molecule type" value="Genomic_DNA"/>
</dbReference>
<dbReference type="Proteomes" id="UP000290189">
    <property type="component" value="Unassembled WGS sequence"/>
</dbReference>
<keyword evidence="1" id="KW-0175">Coiled coil</keyword>
<feature type="coiled-coil region" evidence="1">
    <location>
        <begin position="57"/>
        <end position="101"/>
    </location>
</feature>
<geneLocation type="mitochondrion" evidence="2"/>
<gene>
    <name evidence="2" type="ORF">PLBR_LOCUS4872</name>
</gene>
<sequence length="494" mass="55017">MGSGDDDIDLAILDSDTELRSLRRRPVRLRKKSQKAVVECTTSTGLSEADLLFEQVMRRSRERREEAERVKDLLMQSEEQDAELEARLAVLKQKNENERDAEARDKVYGIESSSAHEYSIVENAQRSPSPMLVSFSSSAPGDLRDLAEGARTEPGALTTTLSEYLFAPVEANVFISDHIRSPADEEALCQLLFQLVATHCDPFVVYRSRQLLISILANSRRESSNLSPFERLDLIIDDCADEGRRSPWFPQARHFLAALHCSGVRDVAITSAAGGLPVHCRDVCGNLGHILYTLAACCDLNAPMYMPDITSLLLHLFAVMVDPRSCDIGEALKHCVYRLLDAAGRRKVEDTVIVDCVMSPNLSSSVANRAYILSEMPNSEYGSRIARHGALRVLHQVFIGNATPFQFHHRTSATESMLQMVKERDLYQIIAFRGSRACPGTTPSSGSSKFQVLRQCWQGVLDSLSRCAILDESIARARDALQSSIKMAELLQRR</sequence>
<keyword evidence="2" id="KW-0496">Mitochondrion</keyword>